<sequence length="98" mass="10441">MLQARPFAAHNVDEVFPGNDIRTDDEILDVAQQRGGTVNHRYGTARMGPDSDSQAVVDASIMPAPISGPTNASTIRIGEKAADMILQDAARPRVQVVG</sequence>
<dbReference type="InterPro" id="IPR007867">
    <property type="entry name" value="GMC_OxRtase_C"/>
</dbReference>
<dbReference type="InterPro" id="IPR036188">
    <property type="entry name" value="FAD/NAD-bd_sf"/>
</dbReference>
<dbReference type="SUPFAM" id="SSF54373">
    <property type="entry name" value="FAD-linked reductases, C-terminal domain"/>
    <property type="match status" value="1"/>
</dbReference>
<dbReference type="EMBL" id="CP010537">
    <property type="protein sequence ID" value="AJG22400.1"/>
    <property type="molecule type" value="Genomic_DNA"/>
</dbReference>
<comment type="similarity">
    <text evidence="1">Belongs to the GMC oxidoreductase family.</text>
</comment>
<dbReference type="Pfam" id="PF05199">
    <property type="entry name" value="GMC_oxred_C"/>
    <property type="match status" value="1"/>
</dbReference>
<feature type="domain" description="Glucose-methanol-choline oxidoreductase C-terminal" evidence="2">
    <location>
        <begin position="15"/>
        <end position="60"/>
    </location>
</feature>
<keyword evidence="4" id="KW-1185">Reference proteome</keyword>
<dbReference type="KEGG" id="cbw:RR42_s0810"/>
<dbReference type="EC" id="1.1.99.1" evidence="3"/>
<evidence type="ECO:0000313" key="4">
    <source>
        <dbReference type="Proteomes" id="UP000031843"/>
    </source>
</evidence>
<proteinExistence type="inferred from homology"/>
<dbReference type="InterPro" id="IPR012132">
    <property type="entry name" value="GMC_OxRdtase"/>
</dbReference>
<gene>
    <name evidence="3" type="ORF">RR42_s0810</name>
</gene>
<accession>A0A0C4YID5</accession>
<dbReference type="Gene3D" id="3.30.560.10">
    <property type="entry name" value="Glucose Oxidase, domain 3"/>
    <property type="match status" value="1"/>
</dbReference>
<keyword evidence="3" id="KW-0560">Oxidoreductase</keyword>
<dbReference type="AlphaFoldDB" id="A0A0C4YID5"/>
<dbReference type="Proteomes" id="UP000031843">
    <property type="component" value="Chromosome secondary"/>
</dbReference>
<reference evidence="3 4" key="1">
    <citation type="journal article" date="2015" name="Genome Announc.">
        <title>Complete Genome Sequence of Cupriavidus basilensis 4G11, Isolated from the Oak Ridge Field Research Center Site.</title>
        <authorList>
            <person name="Ray J."/>
            <person name="Waters R.J."/>
            <person name="Skerker J.M."/>
            <person name="Kuehl J.V."/>
            <person name="Price M.N."/>
            <person name="Huang J."/>
            <person name="Chakraborty R."/>
            <person name="Arkin A.P."/>
            <person name="Deutschbauer A."/>
        </authorList>
    </citation>
    <scope>NUCLEOTIDE SEQUENCE [LARGE SCALE GENOMIC DNA]</scope>
    <source>
        <strain evidence="3">4G11</strain>
    </source>
</reference>
<dbReference type="Gene3D" id="3.50.50.60">
    <property type="entry name" value="FAD/NAD(P)-binding domain"/>
    <property type="match status" value="1"/>
</dbReference>
<organism evidence="3 4">
    <name type="scientific">Cupriavidus basilensis</name>
    <dbReference type="NCBI Taxonomy" id="68895"/>
    <lineage>
        <taxon>Bacteria</taxon>
        <taxon>Pseudomonadati</taxon>
        <taxon>Pseudomonadota</taxon>
        <taxon>Betaproteobacteria</taxon>
        <taxon>Burkholderiales</taxon>
        <taxon>Burkholderiaceae</taxon>
        <taxon>Cupriavidus</taxon>
    </lineage>
</organism>
<evidence type="ECO:0000256" key="1">
    <source>
        <dbReference type="ARBA" id="ARBA00010790"/>
    </source>
</evidence>
<dbReference type="PANTHER" id="PTHR11552">
    <property type="entry name" value="GLUCOSE-METHANOL-CHOLINE GMC OXIDOREDUCTASE"/>
    <property type="match status" value="1"/>
</dbReference>
<name>A0A0C4YID5_9BURK</name>
<dbReference type="STRING" id="68895.RR42_s0810"/>
<dbReference type="GO" id="GO:0050660">
    <property type="term" value="F:flavin adenine dinucleotide binding"/>
    <property type="evidence" value="ECO:0007669"/>
    <property type="project" value="InterPro"/>
</dbReference>
<dbReference type="SUPFAM" id="SSF51905">
    <property type="entry name" value="FAD/NAD(P)-binding domain"/>
    <property type="match status" value="1"/>
</dbReference>
<dbReference type="PANTHER" id="PTHR11552:SF147">
    <property type="entry name" value="CHOLINE DEHYDROGENASE, MITOCHONDRIAL"/>
    <property type="match status" value="1"/>
</dbReference>
<dbReference type="GO" id="GO:0008812">
    <property type="term" value="F:choline dehydrogenase activity"/>
    <property type="evidence" value="ECO:0007669"/>
    <property type="project" value="UniProtKB-EC"/>
</dbReference>
<evidence type="ECO:0000259" key="2">
    <source>
        <dbReference type="Pfam" id="PF05199"/>
    </source>
</evidence>
<protein>
    <submittedName>
        <fullName evidence="3">Choline dehydrogenase</fullName>
        <ecNumber evidence="3">1.1.99.1</ecNumber>
    </submittedName>
</protein>
<evidence type="ECO:0000313" key="3">
    <source>
        <dbReference type="EMBL" id="AJG22400.1"/>
    </source>
</evidence>